<accession>A0A923T7Z2</accession>
<protein>
    <submittedName>
        <fullName evidence="2">Transposase</fullName>
    </submittedName>
</protein>
<dbReference type="InterPro" id="IPR002559">
    <property type="entry name" value="Transposase_11"/>
</dbReference>
<proteinExistence type="predicted"/>
<dbReference type="GO" id="GO:0003677">
    <property type="term" value="F:DNA binding"/>
    <property type="evidence" value="ECO:0007669"/>
    <property type="project" value="InterPro"/>
</dbReference>
<keyword evidence="3" id="KW-1185">Reference proteome</keyword>
<dbReference type="GO" id="GO:0006313">
    <property type="term" value="P:DNA transposition"/>
    <property type="evidence" value="ECO:0007669"/>
    <property type="project" value="InterPro"/>
</dbReference>
<name>A0A923T7Z2_9BACT</name>
<comment type="caution">
    <text evidence="2">The sequence shown here is derived from an EMBL/GenBank/DDBJ whole genome shotgun (WGS) entry which is preliminary data.</text>
</comment>
<dbReference type="InterPro" id="IPR012337">
    <property type="entry name" value="RNaseH-like_sf"/>
</dbReference>
<evidence type="ECO:0000313" key="3">
    <source>
        <dbReference type="Proteomes" id="UP000650081"/>
    </source>
</evidence>
<evidence type="ECO:0000313" key="2">
    <source>
        <dbReference type="EMBL" id="MBC6995050.1"/>
    </source>
</evidence>
<dbReference type="Gene3D" id="3.90.350.10">
    <property type="entry name" value="Transposase Inhibitor Protein From Tn5, Chain A, domain 1"/>
    <property type="match status" value="1"/>
</dbReference>
<dbReference type="PANTHER" id="PTHR33258">
    <property type="entry name" value="TRANSPOSASE INSL FOR INSERTION SEQUENCE ELEMENT IS186A-RELATED"/>
    <property type="match status" value="1"/>
</dbReference>
<evidence type="ECO:0000259" key="1">
    <source>
        <dbReference type="Pfam" id="PF01609"/>
    </source>
</evidence>
<feature type="domain" description="Transposase IS4-like" evidence="1">
    <location>
        <begin position="106"/>
        <end position="311"/>
    </location>
</feature>
<dbReference type="EMBL" id="JACSIT010000117">
    <property type="protein sequence ID" value="MBC6995050.1"/>
    <property type="molecule type" value="Genomic_DNA"/>
</dbReference>
<reference evidence="2" key="1">
    <citation type="submission" date="2020-08" db="EMBL/GenBank/DDBJ databases">
        <title>Lewinella bacteria from marine environments.</title>
        <authorList>
            <person name="Zhong Y."/>
        </authorList>
    </citation>
    <scope>NUCLEOTIDE SEQUENCE</scope>
    <source>
        <strain evidence="2">KCTC 42187</strain>
    </source>
</reference>
<dbReference type="SUPFAM" id="SSF53098">
    <property type="entry name" value="Ribonuclease H-like"/>
    <property type="match status" value="1"/>
</dbReference>
<gene>
    <name evidence="2" type="ORF">H9S92_12795</name>
</gene>
<sequence length="383" mass="43927">MMLKPLLDKITPYLPNQDSSTVTNLLILVMAMLDKRTVCVNKLKSAVGGIIDKPETKVQSHYIRLIRFFRAHSSGDLWIHIVRCGLLLLKFDSRYLALDGSSWQSGGVWHHYITLCVVYRGVAIPIFWTDLAKQGSSSIAERISLFDRALKYFVLQGKVLLADREYIGVDWFKYLINKQIDFVIRSRDYSYFALIDEFSSGRTVEEMIAKAMRSSKPNKAISKAFRLSDDGPTLWIVVAKNPHPQGKEDFMILITSLDQSAYATVTDYLKRWKIEHCFRQLKSNGFDLEKMNLGNVKRRRLLMAVVVLAYTIALVEGLKDYKDAVPFKSHGRQGRVYKAISLFRHGIDRILQSAVRLPQFVAYFVGEIRRATRGYRSSQLLNV</sequence>
<dbReference type="GO" id="GO:0004803">
    <property type="term" value="F:transposase activity"/>
    <property type="evidence" value="ECO:0007669"/>
    <property type="project" value="InterPro"/>
</dbReference>
<organism evidence="2 3">
    <name type="scientific">Neolewinella lacunae</name>
    <dbReference type="NCBI Taxonomy" id="1517758"/>
    <lineage>
        <taxon>Bacteria</taxon>
        <taxon>Pseudomonadati</taxon>
        <taxon>Bacteroidota</taxon>
        <taxon>Saprospiria</taxon>
        <taxon>Saprospirales</taxon>
        <taxon>Lewinellaceae</taxon>
        <taxon>Neolewinella</taxon>
    </lineage>
</organism>
<dbReference type="Pfam" id="PF01609">
    <property type="entry name" value="DDE_Tnp_1"/>
    <property type="match status" value="1"/>
</dbReference>
<dbReference type="AlphaFoldDB" id="A0A923T7Z2"/>
<dbReference type="RefSeq" id="WP_187467103.1">
    <property type="nucleotide sequence ID" value="NZ_JACSIT010000117.1"/>
</dbReference>
<dbReference type="PANTHER" id="PTHR33258:SF1">
    <property type="entry name" value="TRANSPOSASE INSL FOR INSERTION SEQUENCE ELEMENT IS186A-RELATED"/>
    <property type="match status" value="1"/>
</dbReference>
<dbReference type="Proteomes" id="UP000650081">
    <property type="component" value="Unassembled WGS sequence"/>
</dbReference>